<feature type="transmembrane region" description="Helical" evidence="1">
    <location>
        <begin position="447"/>
        <end position="469"/>
    </location>
</feature>
<reference evidence="3" key="1">
    <citation type="journal article" date="2023" name="Mol. Phylogenet. Evol.">
        <title>Genome-scale phylogeny and comparative genomics of the fungal order Sordariales.</title>
        <authorList>
            <person name="Hensen N."/>
            <person name="Bonometti L."/>
            <person name="Westerberg I."/>
            <person name="Brannstrom I.O."/>
            <person name="Guillou S."/>
            <person name="Cros-Aarteil S."/>
            <person name="Calhoun S."/>
            <person name="Haridas S."/>
            <person name="Kuo A."/>
            <person name="Mondo S."/>
            <person name="Pangilinan J."/>
            <person name="Riley R."/>
            <person name="LaButti K."/>
            <person name="Andreopoulos B."/>
            <person name="Lipzen A."/>
            <person name="Chen C."/>
            <person name="Yan M."/>
            <person name="Daum C."/>
            <person name="Ng V."/>
            <person name="Clum A."/>
            <person name="Steindorff A."/>
            <person name="Ohm R.A."/>
            <person name="Martin F."/>
            <person name="Silar P."/>
            <person name="Natvig D.O."/>
            <person name="Lalanne C."/>
            <person name="Gautier V."/>
            <person name="Ament-Velasquez S.L."/>
            <person name="Kruys A."/>
            <person name="Hutchinson M.I."/>
            <person name="Powell A.J."/>
            <person name="Barry K."/>
            <person name="Miller A.N."/>
            <person name="Grigoriev I.V."/>
            <person name="Debuchy R."/>
            <person name="Gladieux P."/>
            <person name="Hiltunen Thoren M."/>
            <person name="Johannesson H."/>
        </authorList>
    </citation>
    <scope>NUCLEOTIDE SEQUENCE</scope>
    <source>
        <strain evidence="3">CBS 958.72</strain>
    </source>
</reference>
<name>A0AAE0JSE5_9PEZI</name>
<sequence>MALRRTSSVSSAIPQTQSTRWRRIRSTLKVPSGWRFSLLSGAVLAVGVLLVNIGVLLWAVTQPTAVGDGDGRRILFDGSCDKAKNINTALHVLINVLSSLLLGASNYGMQCLSAPTRTEVDRAHARGASLEIGIPSTRNIGSISSKRLLLWLLLALSSLPLHFLYNSVVFSSLSARNYRVLAADESFTSADYAFEADGRYDNMDNYIIGGGGFYKFNATRDVVDFELRSLQRLAATGGLQNLTNGECIDAYGTPFLTSRSDVVVVVGQLGDDNPSLAGYDATMPPLMTPCQAGVNADDDNHHAFSWMCPRDTCRLPCSDQLRSFRTNAASWELPMAGSHLVTYCLSKTEEEHCRLNFSVLFAAIVVAANALKATVLVFTLLNPPDEPLLVLGDAISSFLVRPDPYTTGMSLATSRTARPSWRRTLLAPTLWNPVRKRWRSAARLSQWIVNMALYLGGITTISVYLFYAIKSMSGATDLGSLWDLGFGTTSEKTLVSFQDQPQAGSLGSMVVLANTPHVIFSLLYFRYNSMFTRMLAAREWSSFGVKRKPLRVSAAPAGAQRARYFLQLPYRFGVPLIGFSVVVHWLMSQSIFVVAVENLDQSSPSWYMITCGYSPIAIIFVLVLCCLLVTAVVATGCLRLPSAIPVVGSCSLAIAAACHGPDGQPQTKAALAPLRWGVISPPSWKDPGHCGFSAEEVGEPEEGCHYGRAP</sequence>
<evidence type="ECO:0000313" key="4">
    <source>
        <dbReference type="Proteomes" id="UP001287356"/>
    </source>
</evidence>
<dbReference type="InterPro" id="IPR046623">
    <property type="entry name" value="DUF6536"/>
</dbReference>
<feature type="transmembrane region" description="Helical" evidence="1">
    <location>
        <begin position="616"/>
        <end position="638"/>
    </location>
</feature>
<protein>
    <recommendedName>
        <fullName evidence="2">DUF6536 domain-containing protein</fullName>
    </recommendedName>
</protein>
<dbReference type="EMBL" id="JAULSN010000013">
    <property type="protein sequence ID" value="KAK3360958.1"/>
    <property type="molecule type" value="Genomic_DNA"/>
</dbReference>
<feature type="transmembrane region" description="Helical" evidence="1">
    <location>
        <begin position="572"/>
        <end position="596"/>
    </location>
</feature>
<proteinExistence type="predicted"/>
<evidence type="ECO:0000259" key="2">
    <source>
        <dbReference type="Pfam" id="PF20163"/>
    </source>
</evidence>
<gene>
    <name evidence="3" type="ORF">B0T24DRAFT_643184</name>
</gene>
<comment type="caution">
    <text evidence="3">The sequence shown here is derived from an EMBL/GenBank/DDBJ whole genome shotgun (WGS) entry which is preliminary data.</text>
</comment>
<reference evidence="3" key="2">
    <citation type="submission" date="2023-06" db="EMBL/GenBank/DDBJ databases">
        <authorList>
            <consortium name="Lawrence Berkeley National Laboratory"/>
            <person name="Haridas S."/>
            <person name="Hensen N."/>
            <person name="Bonometti L."/>
            <person name="Westerberg I."/>
            <person name="Brannstrom I.O."/>
            <person name="Guillou S."/>
            <person name="Cros-Aarteil S."/>
            <person name="Calhoun S."/>
            <person name="Kuo A."/>
            <person name="Mondo S."/>
            <person name="Pangilinan J."/>
            <person name="Riley R."/>
            <person name="Labutti K."/>
            <person name="Andreopoulos B."/>
            <person name="Lipzen A."/>
            <person name="Chen C."/>
            <person name="Yanf M."/>
            <person name="Daum C."/>
            <person name="Ng V."/>
            <person name="Clum A."/>
            <person name="Steindorff A."/>
            <person name="Ohm R."/>
            <person name="Martin F."/>
            <person name="Silar P."/>
            <person name="Natvig D."/>
            <person name="Lalanne C."/>
            <person name="Gautier V."/>
            <person name="Ament-Velasquez S.L."/>
            <person name="Kruys A."/>
            <person name="Hutchinson M.I."/>
            <person name="Powell A.J."/>
            <person name="Barry K."/>
            <person name="Miller A.N."/>
            <person name="Grigoriev I.V."/>
            <person name="Debuchy R."/>
            <person name="Gladieux P."/>
            <person name="Thoren M.H."/>
            <person name="Johannesson H."/>
        </authorList>
    </citation>
    <scope>NUCLEOTIDE SEQUENCE</scope>
    <source>
        <strain evidence="3">CBS 958.72</strain>
    </source>
</reference>
<dbReference type="Pfam" id="PF20163">
    <property type="entry name" value="DUF6536"/>
    <property type="match status" value="1"/>
</dbReference>
<organism evidence="3 4">
    <name type="scientific">Lasiosphaeria ovina</name>
    <dbReference type="NCBI Taxonomy" id="92902"/>
    <lineage>
        <taxon>Eukaryota</taxon>
        <taxon>Fungi</taxon>
        <taxon>Dikarya</taxon>
        <taxon>Ascomycota</taxon>
        <taxon>Pezizomycotina</taxon>
        <taxon>Sordariomycetes</taxon>
        <taxon>Sordariomycetidae</taxon>
        <taxon>Sordariales</taxon>
        <taxon>Lasiosphaeriaceae</taxon>
        <taxon>Lasiosphaeria</taxon>
    </lineage>
</organism>
<feature type="domain" description="DUF6536" evidence="2">
    <location>
        <begin position="34"/>
        <end position="188"/>
    </location>
</feature>
<dbReference type="AlphaFoldDB" id="A0AAE0JSE5"/>
<dbReference type="Proteomes" id="UP001287356">
    <property type="component" value="Unassembled WGS sequence"/>
</dbReference>
<feature type="transmembrane region" description="Helical" evidence="1">
    <location>
        <begin position="36"/>
        <end position="60"/>
    </location>
</feature>
<keyword evidence="1" id="KW-0812">Transmembrane</keyword>
<dbReference type="PANTHER" id="PTHR35395:SF1">
    <property type="entry name" value="DUF6536 DOMAIN-CONTAINING PROTEIN"/>
    <property type="match status" value="1"/>
</dbReference>
<keyword evidence="1" id="KW-0472">Membrane</keyword>
<keyword evidence="1" id="KW-1133">Transmembrane helix</keyword>
<evidence type="ECO:0000313" key="3">
    <source>
        <dbReference type="EMBL" id="KAK3360958.1"/>
    </source>
</evidence>
<evidence type="ECO:0000256" key="1">
    <source>
        <dbReference type="SAM" id="Phobius"/>
    </source>
</evidence>
<feature type="transmembrane region" description="Helical" evidence="1">
    <location>
        <begin position="148"/>
        <end position="165"/>
    </location>
</feature>
<keyword evidence="4" id="KW-1185">Reference proteome</keyword>
<dbReference type="PANTHER" id="PTHR35395">
    <property type="entry name" value="DUF6536 DOMAIN-CONTAINING PROTEIN"/>
    <property type="match status" value="1"/>
</dbReference>
<feature type="transmembrane region" description="Helical" evidence="1">
    <location>
        <begin position="506"/>
        <end position="525"/>
    </location>
</feature>
<accession>A0AAE0JSE5</accession>